<feature type="coiled-coil region" evidence="4">
    <location>
        <begin position="1"/>
        <end position="56"/>
    </location>
</feature>
<dbReference type="InterPro" id="IPR044532">
    <property type="entry name" value="BRX-like"/>
</dbReference>
<dbReference type="PANTHER" id="PTHR46058:SF40">
    <property type="entry name" value="BRX DOMAIN-CONTAINING PROTEIN"/>
    <property type="match status" value="1"/>
</dbReference>
<feature type="compositionally biased region" description="Polar residues" evidence="5">
    <location>
        <begin position="89"/>
        <end position="118"/>
    </location>
</feature>
<dbReference type="GO" id="GO:0005634">
    <property type="term" value="C:nucleus"/>
    <property type="evidence" value="ECO:0007669"/>
    <property type="project" value="UniProtKB-SubCell"/>
</dbReference>
<feature type="region of interest" description="Disordered" evidence="5">
    <location>
        <begin position="86"/>
        <end position="140"/>
    </location>
</feature>
<comment type="caution">
    <text evidence="7">The sequence shown here is derived from an EMBL/GenBank/DDBJ whole genome shotgun (WGS) entry which is preliminary data.</text>
</comment>
<evidence type="ECO:0000259" key="6">
    <source>
        <dbReference type="PROSITE" id="PS51514"/>
    </source>
</evidence>
<keyword evidence="4" id="KW-0175">Coiled coil</keyword>
<evidence type="ECO:0000256" key="5">
    <source>
        <dbReference type="SAM" id="MobiDB-lite"/>
    </source>
</evidence>
<evidence type="ECO:0000313" key="7">
    <source>
        <dbReference type="EMBL" id="OAY82895.1"/>
    </source>
</evidence>
<sequence>VESLTRKLQLQEAELERTTKQLKEAVAIAGEETAKCKAAKEVIKSLTAQLKGMAERLPVGATKNNGRLPPVAPILTSETASTGIDFVNSPLNSSEPDSNGSNGFPFTHGASSISNLRRGSSDVVKNGSKVTDADGNNEPEWVEQYEPGVYITLGSLPGGARELRRVRFSRKRFSERQAEQWWAENRAWVYEKYNIRIVDKSTASIGNDEASH</sequence>
<dbReference type="InterPro" id="IPR027988">
    <property type="entry name" value="BRX_N"/>
</dbReference>
<gene>
    <name evidence="7" type="ORF">ACMD2_18246</name>
</gene>
<evidence type="ECO:0000256" key="2">
    <source>
        <dbReference type="ARBA" id="ARBA00009057"/>
    </source>
</evidence>
<name>A0A199W1V2_ANACO</name>
<dbReference type="EMBL" id="LSRQ01000430">
    <property type="protein sequence ID" value="OAY82895.1"/>
    <property type="molecule type" value="Genomic_DNA"/>
</dbReference>
<comment type="similarity">
    <text evidence="2">Belongs to the BRX family.</text>
</comment>
<feature type="non-terminal residue" evidence="7">
    <location>
        <position position="1"/>
    </location>
</feature>
<protein>
    <submittedName>
        <fullName evidence="7">Protein Brevis radix-like 3</fullName>
    </submittedName>
</protein>
<evidence type="ECO:0000256" key="4">
    <source>
        <dbReference type="SAM" id="Coils"/>
    </source>
</evidence>
<dbReference type="Pfam" id="PF08381">
    <property type="entry name" value="BRX"/>
    <property type="match status" value="1"/>
</dbReference>
<dbReference type="STRING" id="4615.A0A199W1V2"/>
<dbReference type="PROSITE" id="PS51514">
    <property type="entry name" value="BRX"/>
    <property type="match status" value="1"/>
</dbReference>
<dbReference type="Proteomes" id="UP000092600">
    <property type="component" value="Unassembled WGS sequence"/>
</dbReference>
<reference evidence="7 8" key="1">
    <citation type="journal article" date="2016" name="DNA Res.">
        <title>The draft genome of MD-2 pineapple using hybrid error correction of long reads.</title>
        <authorList>
            <person name="Redwan R.M."/>
            <person name="Saidin A."/>
            <person name="Kumar S.V."/>
        </authorList>
    </citation>
    <scope>NUCLEOTIDE SEQUENCE [LARGE SCALE GENOMIC DNA]</scope>
    <source>
        <strain evidence="8">cv. MD2</strain>
        <tissue evidence="7">Leaf</tissue>
    </source>
</reference>
<dbReference type="PANTHER" id="PTHR46058">
    <property type="entry name" value="PROTEIN BREVIS RADIX-LIKE 1"/>
    <property type="match status" value="1"/>
</dbReference>
<dbReference type="Pfam" id="PF13713">
    <property type="entry name" value="BRX_N"/>
    <property type="match status" value="1"/>
</dbReference>
<proteinExistence type="inferred from homology"/>
<organism evidence="7 8">
    <name type="scientific">Ananas comosus</name>
    <name type="common">Pineapple</name>
    <name type="synonym">Ananas ananas</name>
    <dbReference type="NCBI Taxonomy" id="4615"/>
    <lineage>
        <taxon>Eukaryota</taxon>
        <taxon>Viridiplantae</taxon>
        <taxon>Streptophyta</taxon>
        <taxon>Embryophyta</taxon>
        <taxon>Tracheophyta</taxon>
        <taxon>Spermatophyta</taxon>
        <taxon>Magnoliopsida</taxon>
        <taxon>Liliopsida</taxon>
        <taxon>Poales</taxon>
        <taxon>Bromeliaceae</taxon>
        <taxon>Bromelioideae</taxon>
        <taxon>Ananas</taxon>
    </lineage>
</organism>
<comment type="subcellular location">
    <subcellularLocation>
        <location evidence="1">Nucleus</location>
    </subcellularLocation>
</comment>
<keyword evidence="3" id="KW-0539">Nucleus</keyword>
<dbReference type="AlphaFoldDB" id="A0A199W1V2"/>
<dbReference type="InterPro" id="IPR013591">
    <property type="entry name" value="Brevis_radix_dom"/>
</dbReference>
<evidence type="ECO:0000313" key="8">
    <source>
        <dbReference type="Proteomes" id="UP000092600"/>
    </source>
</evidence>
<evidence type="ECO:0000256" key="3">
    <source>
        <dbReference type="ARBA" id="ARBA00023242"/>
    </source>
</evidence>
<feature type="domain" description="BRX" evidence="6">
    <location>
        <begin position="139"/>
        <end position="194"/>
    </location>
</feature>
<accession>A0A199W1V2</accession>
<evidence type="ECO:0000256" key="1">
    <source>
        <dbReference type="ARBA" id="ARBA00004123"/>
    </source>
</evidence>